<reference evidence="2 3" key="1">
    <citation type="journal article" date="2008" name="Science">
        <title>The Physcomitrella genome reveals evolutionary insights into the conquest of land by plants.</title>
        <authorList>
            <person name="Rensing S."/>
            <person name="Lang D."/>
            <person name="Zimmer A."/>
            <person name="Terry A."/>
            <person name="Salamov A."/>
            <person name="Shapiro H."/>
            <person name="Nishiyama T."/>
            <person name="Perroud P.-F."/>
            <person name="Lindquist E."/>
            <person name="Kamisugi Y."/>
            <person name="Tanahashi T."/>
            <person name="Sakakibara K."/>
            <person name="Fujita T."/>
            <person name="Oishi K."/>
            <person name="Shin-I T."/>
            <person name="Kuroki Y."/>
            <person name="Toyoda A."/>
            <person name="Suzuki Y."/>
            <person name="Hashimoto A."/>
            <person name="Yamaguchi K."/>
            <person name="Sugano A."/>
            <person name="Kohara Y."/>
            <person name="Fujiyama A."/>
            <person name="Anterola A."/>
            <person name="Aoki S."/>
            <person name="Ashton N."/>
            <person name="Barbazuk W.B."/>
            <person name="Barker E."/>
            <person name="Bennetzen J."/>
            <person name="Bezanilla M."/>
            <person name="Blankenship R."/>
            <person name="Cho S.H."/>
            <person name="Dutcher S."/>
            <person name="Estelle M."/>
            <person name="Fawcett J.A."/>
            <person name="Gundlach H."/>
            <person name="Hanada K."/>
            <person name="Heyl A."/>
            <person name="Hicks K.A."/>
            <person name="Hugh J."/>
            <person name="Lohr M."/>
            <person name="Mayer K."/>
            <person name="Melkozernov A."/>
            <person name="Murata T."/>
            <person name="Nelson D."/>
            <person name="Pils B."/>
            <person name="Prigge M."/>
            <person name="Reiss B."/>
            <person name="Renner T."/>
            <person name="Rombauts S."/>
            <person name="Rushton P."/>
            <person name="Sanderfoot A."/>
            <person name="Schween G."/>
            <person name="Shiu S.-H."/>
            <person name="Stueber K."/>
            <person name="Theodoulou F.L."/>
            <person name="Tu H."/>
            <person name="Van de Peer Y."/>
            <person name="Verrier P.J."/>
            <person name="Waters E."/>
            <person name="Wood A."/>
            <person name="Yang L."/>
            <person name="Cove D."/>
            <person name="Cuming A."/>
            <person name="Hasebe M."/>
            <person name="Lucas S."/>
            <person name="Mishler D.B."/>
            <person name="Reski R."/>
            <person name="Grigoriev I."/>
            <person name="Quatrano R.S."/>
            <person name="Boore J.L."/>
        </authorList>
    </citation>
    <scope>NUCLEOTIDE SEQUENCE [LARGE SCALE GENOMIC DNA]</scope>
    <source>
        <strain evidence="2 3">cv. Gransden 2004</strain>
    </source>
</reference>
<dbReference type="InParanoid" id="A0A7I4F5S2"/>
<dbReference type="Proteomes" id="UP000006727">
    <property type="component" value="Chromosome 15"/>
</dbReference>
<evidence type="ECO:0000256" key="1">
    <source>
        <dbReference type="SAM" id="Phobius"/>
    </source>
</evidence>
<protein>
    <submittedName>
        <fullName evidence="2">Uncharacterized protein</fullName>
    </submittedName>
</protein>
<evidence type="ECO:0000313" key="3">
    <source>
        <dbReference type="Proteomes" id="UP000006727"/>
    </source>
</evidence>
<dbReference type="InterPro" id="IPR036049">
    <property type="entry name" value="Ribosomal_uL29_sf"/>
</dbReference>
<dbReference type="Gramene" id="Pp3c15_25340V3.2">
    <property type="protein sequence ID" value="Pp3c15_25340V3.2"/>
    <property type="gene ID" value="Pp3c15_25340"/>
</dbReference>
<proteinExistence type="predicted"/>
<dbReference type="EnsemblPlants" id="Pp3c15_25340V3.2">
    <property type="protein sequence ID" value="Pp3c15_25340V3.2"/>
    <property type="gene ID" value="Pp3c15_25340"/>
</dbReference>
<name>A0A7I4F5S2_PHYPA</name>
<dbReference type="EMBL" id="ABEU02000015">
    <property type="status" value="NOT_ANNOTATED_CDS"/>
    <property type="molecule type" value="Genomic_DNA"/>
</dbReference>
<feature type="transmembrane region" description="Helical" evidence="1">
    <location>
        <begin position="34"/>
        <end position="57"/>
    </location>
</feature>
<dbReference type="Gene3D" id="1.10.287.310">
    <property type="match status" value="1"/>
</dbReference>
<reference evidence="2 3" key="2">
    <citation type="journal article" date="2018" name="Plant J.">
        <title>The Physcomitrella patens chromosome-scale assembly reveals moss genome structure and evolution.</title>
        <authorList>
            <person name="Lang D."/>
            <person name="Ullrich K.K."/>
            <person name="Murat F."/>
            <person name="Fuchs J."/>
            <person name="Jenkins J."/>
            <person name="Haas F.B."/>
            <person name="Piednoel M."/>
            <person name="Gundlach H."/>
            <person name="Van Bel M."/>
            <person name="Meyberg R."/>
            <person name="Vives C."/>
            <person name="Morata J."/>
            <person name="Symeonidi A."/>
            <person name="Hiss M."/>
            <person name="Muchero W."/>
            <person name="Kamisugi Y."/>
            <person name="Saleh O."/>
            <person name="Blanc G."/>
            <person name="Decker E.L."/>
            <person name="van Gessel N."/>
            <person name="Grimwood J."/>
            <person name="Hayes R.D."/>
            <person name="Graham S.W."/>
            <person name="Gunter L.E."/>
            <person name="McDaniel S.F."/>
            <person name="Hoernstein S.N.W."/>
            <person name="Larsson A."/>
            <person name="Li F.W."/>
            <person name="Perroud P.F."/>
            <person name="Phillips J."/>
            <person name="Ranjan P."/>
            <person name="Rokshar D.S."/>
            <person name="Rothfels C.J."/>
            <person name="Schneider L."/>
            <person name="Shu S."/>
            <person name="Stevenson D.W."/>
            <person name="Thummler F."/>
            <person name="Tillich M."/>
            <person name="Villarreal Aguilar J.C."/>
            <person name="Widiez T."/>
            <person name="Wong G.K."/>
            <person name="Wymore A."/>
            <person name="Zhang Y."/>
            <person name="Zimmer A.D."/>
            <person name="Quatrano R.S."/>
            <person name="Mayer K.F.X."/>
            <person name="Goodstein D."/>
            <person name="Casacuberta J.M."/>
            <person name="Vandepoele K."/>
            <person name="Reski R."/>
            <person name="Cuming A.C."/>
            <person name="Tuskan G.A."/>
            <person name="Maumus F."/>
            <person name="Salse J."/>
            <person name="Schmutz J."/>
            <person name="Rensing S.A."/>
        </authorList>
    </citation>
    <scope>NUCLEOTIDE SEQUENCE [LARGE SCALE GENOMIC DNA]</scope>
    <source>
        <strain evidence="2 3">cv. Gransden 2004</strain>
    </source>
</reference>
<dbReference type="GO" id="GO:0006412">
    <property type="term" value="P:translation"/>
    <property type="evidence" value="ECO:0007669"/>
    <property type="project" value="InterPro"/>
</dbReference>
<dbReference type="GO" id="GO:0003735">
    <property type="term" value="F:structural constituent of ribosome"/>
    <property type="evidence" value="ECO:0007669"/>
    <property type="project" value="InterPro"/>
</dbReference>
<accession>A0A7I4F5S2</accession>
<sequence>MWSVAKIYFQSFRSYGLVFCHFGLSECLRHKPSFFIAVLTLGAGGFLGASSAAYSSLLGEKCVGMVCRHHGNGSGRIHENLIPATKIKVLELRAQSKDELLIQLKELKAELTLRTAAEVSGGAPNNVFEMYVFF</sequence>
<organism evidence="2 3">
    <name type="scientific">Physcomitrium patens</name>
    <name type="common">Spreading-leaved earth moss</name>
    <name type="synonym">Physcomitrella patens</name>
    <dbReference type="NCBI Taxonomy" id="3218"/>
    <lineage>
        <taxon>Eukaryota</taxon>
        <taxon>Viridiplantae</taxon>
        <taxon>Streptophyta</taxon>
        <taxon>Embryophyta</taxon>
        <taxon>Bryophyta</taxon>
        <taxon>Bryophytina</taxon>
        <taxon>Bryopsida</taxon>
        <taxon>Funariidae</taxon>
        <taxon>Funariales</taxon>
        <taxon>Funariaceae</taxon>
        <taxon>Physcomitrium</taxon>
    </lineage>
</organism>
<keyword evidence="3" id="KW-1185">Reference proteome</keyword>
<reference evidence="2" key="3">
    <citation type="submission" date="2020-12" db="UniProtKB">
        <authorList>
            <consortium name="EnsemblPlants"/>
        </authorList>
    </citation>
    <scope>IDENTIFICATION</scope>
</reference>
<dbReference type="EnsemblPlants" id="Pp3c15_25340V3.1">
    <property type="protein sequence ID" value="Pp3c15_25340V3.1"/>
    <property type="gene ID" value="Pp3c15_25340"/>
</dbReference>
<dbReference type="AlphaFoldDB" id="A0A7I4F5S2"/>
<dbReference type="GO" id="GO:0005840">
    <property type="term" value="C:ribosome"/>
    <property type="evidence" value="ECO:0007669"/>
    <property type="project" value="InterPro"/>
</dbReference>
<dbReference type="Gramene" id="Pp3c15_25340V3.1">
    <property type="protein sequence ID" value="Pp3c15_25340V3.1"/>
    <property type="gene ID" value="Pp3c15_25340"/>
</dbReference>
<keyword evidence="1" id="KW-0812">Transmembrane</keyword>
<keyword evidence="1" id="KW-1133">Transmembrane helix</keyword>
<keyword evidence="1" id="KW-0472">Membrane</keyword>
<evidence type="ECO:0000313" key="2">
    <source>
        <dbReference type="EnsemblPlants" id="Pp3c15_25340V3.1"/>
    </source>
</evidence>